<organism evidence="1 2">
    <name type="scientific">Phalacrocorax carbo</name>
    <name type="common">Great cormorant</name>
    <name type="synonym">Pelecanus carbo</name>
    <dbReference type="NCBI Taxonomy" id="9209"/>
    <lineage>
        <taxon>Eukaryota</taxon>
        <taxon>Metazoa</taxon>
        <taxon>Chordata</taxon>
        <taxon>Craniata</taxon>
        <taxon>Vertebrata</taxon>
        <taxon>Euteleostomi</taxon>
        <taxon>Archelosauria</taxon>
        <taxon>Archosauria</taxon>
        <taxon>Dinosauria</taxon>
        <taxon>Saurischia</taxon>
        <taxon>Theropoda</taxon>
        <taxon>Coelurosauria</taxon>
        <taxon>Aves</taxon>
        <taxon>Neognathae</taxon>
        <taxon>Neoaves</taxon>
        <taxon>Aequornithes</taxon>
        <taxon>Suliformes</taxon>
        <taxon>Phalacrocoracidae</taxon>
        <taxon>Phalacrocorax</taxon>
    </lineage>
</organism>
<gene>
    <name evidence="1" type="ORF">N336_00886</name>
</gene>
<protein>
    <submittedName>
        <fullName evidence="1">Uncharacterized protein</fullName>
    </submittedName>
</protein>
<evidence type="ECO:0000313" key="1">
    <source>
        <dbReference type="EMBL" id="KFW88539.1"/>
    </source>
</evidence>
<reference evidence="1 2" key="1">
    <citation type="submission" date="2014-04" db="EMBL/GenBank/DDBJ databases">
        <title>Genome evolution of avian class.</title>
        <authorList>
            <person name="Zhang G."/>
            <person name="Li C."/>
        </authorList>
    </citation>
    <scope>NUCLEOTIDE SEQUENCE [LARGE SCALE GENOMIC DNA]</scope>
    <source>
        <strain evidence="1">BGI_N336</strain>
    </source>
</reference>
<feature type="non-terminal residue" evidence="1">
    <location>
        <position position="79"/>
    </location>
</feature>
<evidence type="ECO:0000313" key="2">
    <source>
        <dbReference type="Proteomes" id="UP000053238"/>
    </source>
</evidence>
<name>A0A093T1F6_PHACA</name>
<dbReference type="AlphaFoldDB" id="A0A093T1F6"/>
<dbReference type="Proteomes" id="UP000053238">
    <property type="component" value="Unassembled WGS sequence"/>
</dbReference>
<dbReference type="EMBL" id="KL420729">
    <property type="protein sequence ID" value="KFW88539.1"/>
    <property type="molecule type" value="Genomic_DNA"/>
</dbReference>
<accession>A0A093T1F6</accession>
<proteinExistence type="predicted"/>
<keyword evidence="2" id="KW-1185">Reference proteome</keyword>
<sequence length="79" mass="8483">MAEGPGRWRDFTPAGGDSEAARGTVASLLGAADVESARQVQHSGLHSMGPAWEETRGAVMVMEAEEQFLHLAVRKQVSY</sequence>